<dbReference type="InterPro" id="IPR002109">
    <property type="entry name" value="Glutaredoxin"/>
</dbReference>
<organism evidence="2 3">
    <name type="scientific">Ruthia magnifica subsp. Calyptogena magnifica</name>
    <dbReference type="NCBI Taxonomy" id="413404"/>
    <lineage>
        <taxon>Bacteria</taxon>
        <taxon>Pseudomonadati</taxon>
        <taxon>Pseudomonadota</taxon>
        <taxon>Gammaproteobacteria</taxon>
        <taxon>Candidatus Pseudothioglobaceae</taxon>
        <taxon>Candidatus Ruthturnera</taxon>
    </lineage>
</organism>
<gene>
    <name evidence="2" type="ordered locus">Rmag_0839</name>
</gene>
<accession>A1AX99</accession>
<dbReference type="PROSITE" id="PS51354">
    <property type="entry name" value="GLUTAREDOXIN_2"/>
    <property type="match status" value="1"/>
</dbReference>
<reference evidence="2 3" key="1">
    <citation type="journal article" date="2007" name="Science">
        <title>The Calyptogena magnifica chemoautotrophic symbiont genome.</title>
        <authorList>
            <person name="Newton I.L.G."/>
            <person name="Woyke T."/>
            <person name="Auchtung T.A."/>
            <person name="Dilly G.F."/>
            <person name="Dutton R.J."/>
            <person name="Fisher M.C."/>
            <person name="Fontanez K.M."/>
            <person name="Lau E."/>
            <person name="Stewart F.J."/>
            <person name="Richardson P.M."/>
            <person name="Barry K.W."/>
            <person name="Saunders E."/>
            <person name="Detter J.C."/>
            <person name="Wu D."/>
            <person name="Eisen J.A."/>
            <person name="Cavanaugh C.M."/>
        </authorList>
    </citation>
    <scope>NUCLEOTIDE SEQUENCE [LARGE SCALE GENOMIC DNA]</scope>
    <source>
        <strain evidence="2 3">Cm</strain>
    </source>
</reference>
<protein>
    <submittedName>
        <fullName evidence="2">Glutaredoxin</fullName>
    </submittedName>
</protein>
<dbReference type="InterPro" id="IPR036249">
    <property type="entry name" value="Thioredoxin-like_sf"/>
</dbReference>
<name>A1AX99_RUTMC</name>
<dbReference type="EMBL" id="CP000488">
    <property type="protein sequence ID" value="ABL02556.1"/>
    <property type="molecule type" value="Genomic_DNA"/>
</dbReference>
<proteinExistence type="predicted"/>
<dbReference type="OrthoDB" id="9793736at2"/>
<evidence type="ECO:0000259" key="1">
    <source>
        <dbReference type="Pfam" id="PF00462"/>
    </source>
</evidence>
<dbReference type="AlphaFoldDB" id="A1AX99"/>
<feature type="domain" description="Glutaredoxin" evidence="1">
    <location>
        <begin position="45"/>
        <end position="100"/>
    </location>
</feature>
<dbReference type="HOGENOM" id="CLU_026126_8_0_6"/>
<dbReference type="KEGG" id="rma:Rmag_0839"/>
<evidence type="ECO:0000313" key="3">
    <source>
        <dbReference type="Proteomes" id="UP000002587"/>
    </source>
</evidence>
<dbReference type="STRING" id="413404.Rmag_0839"/>
<keyword evidence="3" id="KW-1185">Reference proteome</keyword>
<dbReference type="Proteomes" id="UP000002587">
    <property type="component" value="Chromosome"/>
</dbReference>
<evidence type="ECO:0000313" key="2">
    <source>
        <dbReference type="EMBL" id="ABL02556.1"/>
    </source>
</evidence>
<dbReference type="PROSITE" id="PS00195">
    <property type="entry name" value="GLUTAREDOXIN_1"/>
    <property type="match status" value="1"/>
</dbReference>
<dbReference type="RefSeq" id="WP_011738181.1">
    <property type="nucleotide sequence ID" value="NC_008610.1"/>
</dbReference>
<dbReference type="SUPFAM" id="SSF52833">
    <property type="entry name" value="Thioredoxin-like"/>
    <property type="match status" value="1"/>
</dbReference>
<dbReference type="Gene3D" id="3.40.30.10">
    <property type="entry name" value="Glutaredoxin"/>
    <property type="match status" value="1"/>
</dbReference>
<dbReference type="eggNOG" id="COG0695">
    <property type="taxonomic scope" value="Bacteria"/>
</dbReference>
<dbReference type="InterPro" id="IPR011767">
    <property type="entry name" value="GLR_AS"/>
</dbReference>
<dbReference type="Pfam" id="PF00462">
    <property type="entry name" value="Glutaredoxin"/>
    <property type="match status" value="1"/>
</dbReference>
<sequence length="124" mass="14388">MKFLLKGLRNGLGAIIAFISWLIPTSKVKRTSTQQKKADEQTINIELYQFFGCPFCVKTRRMIRRLNLNIVTRNAQTIGSEFRDEMQRETGKVQVPCLKIIKGDEVQWMFESNDISAYLNKHFG</sequence>